<gene>
    <name evidence="8" type="ORF">CAPTEDRAFT_132766</name>
</gene>
<evidence type="ECO:0000256" key="4">
    <source>
        <dbReference type="ARBA" id="ARBA00022723"/>
    </source>
</evidence>
<evidence type="ECO:0000256" key="5">
    <source>
        <dbReference type="ARBA" id="ARBA00023004"/>
    </source>
</evidence>
<dbReference type="InterPro" id="IPR012292">
    <property type="entry name" value="Globin/Proto"/>
</dbReference>
<evidence type="ECO:0000259" key="7">
    <source>
        <dbReference type="PROSITE" id="PS01033"/>
    </source>
</evidence>
<reference evidence="8 10" key="2">
    <citation type="journal article" date="2013" name="Nature">
        <title>Insights into bilaterian evolution from three spiralian genomes.</title>
        <authorList>
            <person name="Simakov O."/>
            <person name="Marletaz F."/>
            <person name="Cho S.J."/>
            <person name="Edsinger-Gonzales E."/>
            <person name="Havlak P."/>
            <person name="Hellsten U."/>
            <person name="Kuo D.H."/>
            <person name="Larsson T."/>
            <person name="Lv J."/>
            <person name="Arendt D."/>
            <person name="Savage R."/>
            <person name="Osoegawa K."/>
            <person name="de Jong P."/>
            <person name="Grimwood J."/>
            <person name="Chapman J.A."/>
            <person name="Shapiro H."/>
            <person name="Aerts A."/>
            <person name="Otillar R.P."/>
            <person name="Terry A.Y."/>
            <person name="Boore J.L."/>
            <person name="Grigoriev I.V."/>
            <person name="Lindberg D.R."/>
            <person name="Seaver E.C."/>
            <person name="Weisblat D.A."/>
            <person name="Putnam N.H."/>
            <person name="Rokhsar D.S."/>
        </authorList>
    </citation>
    <scope>NUCLEOTIDE SEQUENCE</scope>
    <source>
        <strain evidence="8 10">I ESC-2004</strain>
    </source>
</reference>
<dbReference type="CDD" id="cd01040">
    <property type="entry name" value="Mb-like"/>
    <property type="match status" value="1"/>
</dbReference>
<dbReference type="Gene3D" id="1.10.490.10">
    <property type="entry name" value="Globins"/>
    <property type="match status" value="1"/>
</dbReference>
<keyword evidence="1 6" id="KW-0813">Transport</keyword>
<keyword evidence="10" id="KW-1185">Reference proteome</keyword>
<dbReference type="InterPro" id="IPR009050">
    <property type="entry name" value="Globin-like_sf"/>
</dbReference>
<proteinExistence type="inferred from homology"/>
<dbReference type="Pfam" id="PF00042">
    <property type="entry name" value="Globin"/>
    <property type="match status" value="1"/>
</dbReference>
<accession>R7U3L1</accession>
<dbReference type="OMA" id="HAKHEGV"/>
<feature type="domain" description="Globin" evidence="7">
    <location>
        <begin position="2"/>
        <end position="148"/>
    </location>
</feature>
<protein>
    <recommendedName>
        <fullName evidence="7">Globin domain-containing protein</fullName>
    </recommendedName>
</protein>
<dbReference type="GO" id="GO:0046872">
    <property type="term" value="F:metal ion binding"/>
    <property type="evidence" value="ECO:0007669"/>
    <property type="project" value="UniProtKB-KW"/>
</dbReference>
<comment type="similarity">
    <text evidence="6">Belongs to the globin family.</text>
</comment>
<dbReference type="EMBL" id="AMQN01002123">
    <property type="status" value="NOT_ANNOTATED_CDS"/>
    <property type="molecule type" value="Genomic_DNA"/>
</dbReference>
<dbReference type="GO" id="GO:0005344">
    <property type="term" value="F:oxygen carrier activity"/>
    <property type="evidence" value="ECO:0007669"/>
    <property type="project" value="UniProtKB-KW"/>
</dbReference>
<dbReference type="EMBL" id="KB308479">
    <property type="protein sequence ID" value="ELT97760.1"/>
    <property type="molecule type" value="Genomic_DNA"/>
</dbReference>
<evidence type="ECO:0000313" key="10">
    <source>
        <dbReference type="Proteomes" id="UP000014760"/>
    </source>
</evidence>
<keyword evidence="5" id="KW-0408">Iron</keyword>
<dbReference type="EnsemblMetazoa" id="CapteT132766">
    <property type="protein sequence ID" value="CapteP132766"/>
    <property type="gene ID" value="CapteG132766"/>
</dbReference>
<evidence type="ECO:0000256" key="2">
    <source>
        <dbReference type="ARBA" id="ARBA00022617"/>
    </source>
</evidence>
<dbReference type="SUPFAM" id="SSF46458">
    <property type="entry name" value="Globin-like"/>
    <property type="match status" value="1"/>
</dbReference>
<dbReference type="AlphaFoldDB" id="R7U3L1"/>
<evidence type="ECO:0000313" key="8">
    <source>
        <dbReference type="EMBL" id="ELT97760.1"/>
    </source>
</evidence>
<keyword evidence="4" id="KW-0479">Metal-binding</keyword>
<dbReference type="Proteomes" id="UP000014760">
    <property type="component" value="Unassembled WGS sequence"/>
</dbReference>
<dbReference type="InterPro" id="IPR044399">
    <property type="entry name" value="Mb-like_M"/>
</dbReference>
<dbReference type="InterPro" id="IPR000971">
    <property type="entry name" value="Globin"/>
</dbReference>
<dbReference type="FunCoup" id="R7U3L1">
    <property type="interactions" value="58"/>
</dbReference>
<dbReference type="HOGENOM" id="CLU_003827_10_1_1"/>
<sequence>MGLTKAQIAAIQNNWARISNNLQDFGDTLFMRYLTIYPGDLAFFPKFEHEGVGEHLRHNTDFQAQTLVVCQFLSKVIASLSNMDAAKAMLKERVHTHAPRGIAMAQFERLLDLLPRLVQDASAASGPTADAWRVAVANLMPAMREEFAKV</sequence>
<evidence type="ECO:0000256" key="6">
    <source>
        <dbReference type="RuleBase" id="RU000356"/>
    </source>
</evidence>
<evidence type="ECO:0000256" key="3">
    <source>
        <dbReference type="ARBA" id="ARBA00022621"/>
    </source>
</evidence>
<dbReference type="PROSITE" id="PS01033">
    <property type="entry name" value="GLOBIN"/>
    <property type="match status" value="1"/>
</dbReference>
<keyword evidence="3 6" id="KW-0561">Oxygen transport</keyword>
<dbReference type="PANTHER" id="PTHR47217:SF1">
    <property type="entry name" value="GLOBIN-LIKE PROTEIN"/>
    <property type="match status" value="1"/>
</dbReference>
<keyword evidence="2 6" id="KW-0349">Heme</keyword>
<evidence type="ECO:0000256" key="1">
    <source>
        <dbReference type="ARBA" id="ARBA00022448"/>
    </source>
</evidence>
<name>R7U3L1_CAPTE</name>
<dbReference type="GO" id="GO:0019825">
    <property type="term" value="F:oxygen binding"/>
    <property type="evidence" value="ECO:0007669"/>
    <property type="project" value="InterPro"/>
</dbReference>
<dbReference type="PANTHER" id="PTHR47217">
    <property type="entry name" value="GLOBIN-LIKE PROTEIN"/>
    <property type="match status" value="1"/>
</dbReference>
<dbReference type="GO" id="GO:0020037">
    <property type="term" value="F:heme binding"/>
    <property type="evidence" value="ECO:0007669"/>
    <property type="project" value="InterPro"/>
</dbReference>
<reference evidence="9" key="3">
    <citation type="submission" date="2015-06" db="UniProtKB">
        <authorList>
            <consortium name="EnsemblMetazoa"/>
        </authorList>
    </citation>
    <scope>IDENTIFICATION</scope>
</reference>
<reference evidence="10" key="1">
    <citation type="submission" date="2012-12" db="EMBL/GenBank/DDBJ databases">
        <authorList>
            <person name="Hellsten U."/>
            <person name="Grimwood J."/>
            <person name="Chapman J.A."/>
            <person name="Shapiro H."/>
            <person name="Aerts A."/>
            <person name="Otillar R.P."/>
            <person name="Terry A.Y."/>
            <person name="Boore J.L."/>
            <person name="Simakov O."/>
            <person name="Marletaz F."/>
            <person name="Cho S.-J."/>
            <person name="Edsinger-Gonzales E."/>
            <person name="Havlak P."/>
            <person name="Kuo D.-H."/>
            <person name="Larsson T."/>
            <person name="Lv J."/>
            <person name="Arendt D."/>
            <person name="Savage R."/>
            <person name="Osoegawa K."/>
            <person name="de Jong P."/>
            <person name="Lindberg D.R."/>
            <person name="Seaver E.C."/>
            <person name="Weisblat D.A."/>
            <person name="Putnam N.H."/>
            <person name="Grigoriev I.V."/>
            <person name="Rokhsar D.S."/>
        </authorList>
    </citation>
    <scope>NUCLEOTIDE SEQUENCE</scope>
    <source>
        <strain evidence="10">I ESC-2004</strain>
    </source>
</reference>
<organism evidence="8">
    <name type="scientific">Capitella teleta</name>
    <name type="common">Polychaete worm</name>
    <dbReference type="NCBI Taxonomy" id="283909"/>
    <lineage>
        <taxon>Eukaryota</taxon>
        <taxon>Metazoa</taxon>
        <taxon>Spiralia</taxon>
        <taxon>Lophotrochozoa</taxon>
        <taxon>Annelida</taxon>
        <taxon>Polychaeta</taxon>
        <taxon>Sedentaria</taxon>
        <taxon>Scolecida</taxon>
        <taxon>Capitellidae</taxon>
        <taxon>Capitella</taxon>
    </lineage>
</organism>
<evidence type="ECO:0000313" key="9">
    <source>
        <dbReference type="EnsemblMetazoa" id="CapteP132766"/>
    </source>
</evidence>